<feature type="region of interest" description="Disordered" evidence="1">
    <location>
        <begin position="260"/>
        <end position="468"/>
    </location>
</feature>
<dbReference type="Gene3D" id="1.10.287.110">
    <property type="entry name" value="DnaJ domain"/>
    <property type="match status" value="1"/>
</dbReference>
<feature type="domain" description="J" evidence="2">
    <location>
        <begin position="67"/>
        <end position="131"/>
    </location>
</feature>
<evidence type="ECO:0000259" key="2">
    <source>
        <dbReference type="PROSITE" id="PS50076"/>
    </source>
</evidence>
<feature type="compositionally biased region" description="Low complexity" evidence="1">
    <location>
        <begin position="319"/>
        <end position="330"/>
    </location>
</feature>
<feature type="compositionally biased region" description="Low complexity" evidence="1">
    <location>
        <begin position="163"/>
        <end position="184"/>
    </location>
</feature>
<dbReference type="InterPro" id="IPR024593">
    <property type="entry name" value="DUF3444"/>
</dbReference>
<dbReference type="PROSITE" id="PS50076">
    <property type="entry name" value="DNAJ_2"/>
    <property type="match status" value="1"/>
</dbReference>
<feature type="region of interest" description="Disordered" evidence="1">
    <location>
        <begin position="687"/>
        <end position="712"/>
    </location>
</feature>
<feature type="compositionally biased region" description="Basic and acidic residues" evidence="1">
    <location>
        <begin position="276"/>
        <end position="295"/>
    </location>
</feature>
<feature type="compositionally biased region" description="Acidic residues" evidence="1">
    <location>
        <begin position="449"/>
        <end position="462"/>
    </location>
</feature>
<dbReference type="Pfam" id="PF00226">
    <property type="entry name" value="DnaJ"/>
    <property type="match status" value="1"/>
</dbReference>
<accession>A0ABU6RCS1</accession>
<dbReference type="PANTHER" id="PTHR45089">
    <property type="entry name" value="DNAJ HEAT SHOCK AMINO-TERMINAL DOMAIN PROTEIN-RELATED"/>
    <property type="match status" value="1"/>
</dbReference>
<dbReference type="CDD" id="cd06257">
    <property type="entry name" value="DnaJ"/>
    <property type="match status" value="1"/>
</dbReference>
<protein>
    <recommendedName>
        <fullName evidence="2">J domain-containing protein</fullName>
    </recommendedName>
</protein>
<organism evidence="3 4">
    <name type="scientific">Stylosanthes scabra</name>
    <dbReference type="NCBI Taxonomy" id="79078"/>
    <lineage>
        <taxon>Eukaryota</taxon>
        <taxon>Viridiplantae</taxon>
        <taxon>Streptophyta</taxon>
        <taxon>Embryophyta</taxon>
        <taxon>Tracheophyta</taxon>
        <taxon>Spermatophyta</taxon>
        <taxon>Magnoliopsida</taxon>
        <taxon>eudicotyledons</taxon>
        <taxon>Gunneridae</taxon>
        <taxon>Pentapetalae</taxon>
        <taxon>rosids</taxon>
        <taxon>fabids</taxon>
        <taxon>Fabales</taxon>
        <taxon>Fabaceae</taxon>
        <taxon>Papilionoideae</taxon>
        <taxon>50 kb inversion clade</taxon>
        <taxon>dalbergioids sensu lato</taxon>
        <taxon>Dalbergieae</taxon>
        <taxon>Pterocarpus clade</taxon>
        <taxon>Stylosanthes</taxon>
    </lineage>
</organism>
<reference evidence="3 4" key="1">
    <citation type="journal article" date="2023" name="Plants (Basel)">
        <title>Bridging the Gap: Combining Genomics and Transcriptomics Approaches to Understand Stylosanthes scabra, an Orphan Legume from the Brazilian Caatinga.</title>
        <authorList>
            <person name="Ferreira-Neto J.R.C."/>
            <person name="da Silva M.D."/>
            <person name="Binneck E."/>
            <person name="de Melo N.F."/>
            <person name="da Silva R.H."/>
            <person name="de Melo A.L.T.M."/>
            <person name="Pandolfi V."/>
            <person name="Bustamante F.O."/>
            <person name="Brasileiro-Vidal A.C."/>
            <person name="Benko-Iseppon A.M."/>
        </authorList>
    </citation>
    <scope>NUCLEOTIDE SEQUENCE [LARGE SCALE GENOMIC DNA]</scope>
    <source>
        <tissue evidence="3">Leaves</tissue>
    </source>
</reference>
<sequence length="987" mass="111413">MDCNKEEALRAKDLAEKKMQGKDFTGARKFALKAQQLFPDVENIAQMLVVCDVHCSAEQKLYGNEMNWYKILQIDLTADEATIKKQYRKFALQLHPDKNKYAGAEAAFKLIGEAQRVLLDKEKRSELDRKCRVAMHRPTMAPHHQQKVPMSYNSVVQNTVRPNFTNFNPWQPQQQQSTQSSQQGPNGGRTTFWTSCSFCSVRYEYYREVLNRSLRCQHCNKPFIAYDMDVQGTTPATNLGQQAFTQRTYGLNHGAVKVDVGAQGNLRTKKSNTESSTKKSNTESSAKKSNTESRTNKGSNSDVCKNPNGKRRRRRKQMVESSESADSVSSDSEDEMFANNDGFPDVQKNSTSREERLRRSTRQKHHISYNENASDGDNDGSFEPARRDTEGGSSNPANEMNNQNGLASGLKANKKGAKRDSEEDLVNRNAEIKEVRGEAAVGDSKADEASENDDVYPDPEFSDFDKDKKEESFKPGQIWAVYDMTDAMPRFYALIKKVMSPGLKLHITWFEPDPVDDDEISWSIKQLPIACGKFKLGSMDIIEGQQTFSHQIICQKVGRSFFYVYPRKGETWALFKNWDIKWHKDSESHRKFEFEFVEILSDYVEGGGVNVAYLAKLKGFVSLFYPILKDGKPYSQIPAAQLFRFSHRVPSFRMTGKERVGVPAGSMELDPVSLPRNMDEIDVPQGLKGKISQSPSVGMSSRSPNALKSMKKSGTDASTSKIILEGGNSMARTKAPGDHIANGSAPSASVAAAIQVPKPQFFDFDEDKSPGRLDPGQIWAFYGEKDGASRNYGLIIRVNTSPNFEVHVMNLTNCWLPDTAGKWEDRKMIVPCGRFRIIPSPVSRIYNDTNSFSHLLHPVTDGTGREKEYIIFPRKGEVWALYRRWSSKIKRTDLPKMEYDIVEVLEEDTYSLGTAVLPLEKVNGYHSVFKGKPSGRSSATLRIPSRKLLMFSHQIPAFRLTEEHGNLKGFLEINPRALPSHYLNNDR</sequence>
<feature type="compositionally biased region" description="Polar residues" evidence="1">
    <location>
        <begin position="691"/>
        <end position="706"/>
    </location>
</feature>
<dbReference type="SUPFAM" id="SSF46565">
    <property type="entry name" value="Chaperone J-domain"/>
    <property type="match status" value="1"/>
</dbReference>
<keyword evidence="4" id="KW-1185">Reference proteome</keyword>
<dbReference type="PRINTS" id="PR00625">
    <property type="entry name" value="JDOMAIN"/>
</dbReference>
<evidence type="ECO:0000256" key="1">
    <source>
        <dbReference type="SAM" id="MobiDB-lite"/>
    </source>
</evidence>
<evidence type="ECO:0000313" key="4">
    <source>
        <dbReference type="Proteomes" id="UP001341840"/>
    </source>
</evidence>
<proteinExistence type="predicted"/>
<gene>
    <name evidence="3" type="ORF">PIB30_032450</name>
</gene>
<dbReference type="InterPro" id="IPR036869">
    <property type="entry name" value="J_dom_sf"/>
</dbReference>
<dbReference type="PANTHER" id="PTHR45089:SF24">
    <property type="entry name" value="DNAJ HEAT SHOCK N-TERMINAL DOMAIN-CONTAINING PROTEIN"/>
    <property type="match status" value="1"/>
</dbReference>
<name>A0ABU6RCS1_9FABA</name>
<dbReference type="Pfam" id="PF11926">
    <property type="entry name" value="DUF3444"/>
    <property type="match status" value="2"/>
</dbReference>
<comment type="caution">
    <text evidence="3">The sequence shown here is derived from an EMBL/GenBank/DDBJ whole genome shotgun (WGS) entry which is preliminary data.</text>
</comment>
<dbReference type="EMBL" id="JASCZI010030351">
    <property type="protein sequence ID" value="MED6121681.1"/>
    <property type="molecule type" value="Genomic_DNA"/>
</dbReference>
<dbReference type="Proteomes" id="UP001341840">
    <property type="component" value="Unassembled WGS sequence"/>
</dbReference>
<dbReference type="SMART" id="SM00271">
    <property type="entry name" value="DnaJ"/>
    <property type="match status" value="1"/>
</dbReference>
<evidence type="ECO:0000313" key="3">
    <source>
        <dbReference type="EMBL" id="MED6121681.1"/>
    </source>
</evidence>
<feature type="compositionally biased region" description="Polar residues" evidence="1">
    <location>
        <begin position="391"/>
        <end position="406"/>
    </location>
</feature>
<feature type="region of interest" description="Disordered" evidence="1">
    <location>
        <begin position="163"/>
        <end position="187"/>
    </location>
</feature>
<dbReference type="InterPro" id="IPR001623">
    <property type="entry name" value="DnaJ_domain"/>
</dbReference>